<feature type="transmembrane region" description="Helical" evidence="1">
    <location>
        <begin position="87"/>
        <end position="110"/>
    </location>
</feature>
<accession>F4G349</accession>
<dbReference type="EMBL" id="CP002656">
    <property type="protein sequence ID" value="AEB95247.1"/>
    <property type="molecule type" value="Genomic_DNA"/>
</dbReference>
<gene>
    <name evidence="2" type="ordered locus">Mcup_1142</name>
</gene>
<reference evidence="2 3" key="1">
    <citation type="journal article" date="2011" name="J. Bacteriol.">
        <title>Complete genome sequence of Metallosphaera cuprina, a metal sulfide-oxidizing archaeon from a hot spring.</title>
        <authorList>
            <person name="Liu L.J."/>
            <person name="You X.Y."/>
            <person name="Zheng H."/>
            <person name="Wang S."/>
            <person name="Jiang C.Y."/>
            <person name="Liu S.J."/>
        </authorList>
    </citation>
    <scope>NUCLEOTIDE SEQUENCE [LARGE SCALE GENOMIC DNA]</scope>
    <source>
        <strain evidence="2 3">Ar-4</strain>
    </source>
</reference>
<protein>
    <submittedName>
        <fullName evidence="2">Uncharacterized protein</fullName>
    </submittedName>
</protein>
<sequence length="130" mass="14369">MLFKDSSNLALTAPLIVPPGITYLSPALEKACLIKMALSKLLNTLLLLLKKPVIISLASLLPAVSLFLFMISISLPLPTCRNFDMTVIVYSIISGKCSFLGVNFPLFSFWESNPFILNYLVLKPCTFQII</sequence>
<evidence type="ECO:0000313" key="3">
    <source>
        <dbReference type="Proteomes" id="UP000007812"/>
    </source>
</evidence>
<evidence type="ECO:0000313" key="2">
    <source>
        <dbReference type="EMBL" id="AEB95247.1"/>
    </source>
</evidence>
<keyword evidence="1" id="KW-0472">Membrane</keyword>
<keyword evidence="1" id="KW-1133">Transmembrane helix</keyword>
<dbReference type="STRING" id="1006006.Mcup_1142"/>
<dbReference type="HOGENOM" id="CLU_1933251_0_0_2"/>
<dbReference type="KEGG" id="mcn:Mcup_1142"/>
<keyword evidence="3" id="KW-1185">Reference proteome</keyword>
<dbReference type="AlphaFoldDB" id="F4G349"/>
<proteinExistence type="predicted"/>
<keyword evidence="1" id="KW-0812">Transmembrane</keyword>
<name>F4G349_METCR</name>
<dbReference type="Proteomes" id="UP000007812">
    <property type="component" value="Chromosome"/>
</dbReference>
<organism evidence="2 3">
    <name type="scientific">Metallosphaera cuprina (strain Ar-4)</name>
    <dbReference type="NCBI Taxonomy" id="1006006"/>
    <lineage>
        <taxon>Archaea</taxon>
        <taxon>Thermoproteota</taxon>
        <taxon>Thermoprotei</taxon>
        <taxon>Sulfolobales</taxon>
        <taxon>Sulfolobaceae</taxon>
        <taxon>Metallosphaera</taxon>
    </lineage>
</organism>
<evidence type="ECO:0000256" key="1">
    <source>
        <dbReference type="SAM" id="Phobius"/>
    </source>
</evidence>
<feature type="transmembrane region" description="Helical" evidence="1">
    <location>
        <begin position="53"/>
        <end position="75"/>
    </location>
</feature>